<keyword evidence="4" id="KW-1133">Transmembrane helix</keyword>
<feature type="transmembrane region" description="Helical" evidence="4">
    <location>
        <begin position="35"/>
        <end position="56"/>
    </location>
</feature>
<evidence type="ECO:0008006" key="8">
    <source>
        <dbReference type="Google" id="ProtNLM"/>
    </source>
</evidence>
<dbReference type="EMBL" id="CAJNOE010000225">
    <property type="protein sequence ID" value="CAF1065614.1"/>
    <property type="molecule type" value="Genomic_DNA"/>
</dbReference>
<feature type="region of interest" description="Disordered" evidence="3">
    <location>
        <begin position="1"/>
        <end position="23"/>
    </location>
</feature>
<protein>
    <recommendedName>
        <fullName evidence="8">NHL repeat containing protein</fullName>
    </recommendedName>
</protein>
<feature type="repeat" description="NHL" evidence="2">
    <location>
        <begin position="341"/>
        <end position="382"/>
    </location>
</feature>
<dbReference type="PANTHER" id="PTHR24104:SF25">
    <property type="entry name" value="PROTEIN LIN-41"/>
    <property type="match status" value="1"/>
</dbReference>
<dbReference type="InterPro" id="IPR050952">
    <property type="entry name" value="TRIM-NHL_E3_ligases"/>
</dbReference>
<dbReference type="SUPFAM" id="SSF51905">
    <property type="entry name" value="FAD/NAD(P)-binding domain"/>
    <property type="match status" value="1"/>
</dbReference>
<dbReference type="CDD" id="cd05819">
    <property type="entry name" value="NHL"/>
    <property type="match status" value="1"/>
</dbReference>
<dbReference type="PROSITE" id="PS51125">
    <property type="entry name" value="NHL"/>
    <property type="match status" value="2"/>
</dbReference>
<comment type="caution">
    <text evidence="6">The sequence shown here is derived from an EMBL/GenBank/DDBJ whole genome shotgun (WGS) entry which is preliminary data.</text>
</comment>
<keyword evidence="1" id="KW-0677">Repeat</keyword>
<evidence type="ECO:0000256" key="2">
    <source>
        <dbReference type="PROSITE-ProRule" id="PRU00504"/>
    </source>
</evidence>
<dbReference type="Proteomes" id="UP000663868">
    <property type="component" value="Unassembled WGS sequence"/>
</dbReference>
<dbReference type="Pfam" id="PF01436">
    <property type="entry name" value="NHL"/>
    <property type="match status" value="1"/>
</dbReference>
<accession>A0A819J8K6</accession>
<dbReference type="InterPro" id="IPR036188">
    <property type="entry name" value="FAD/NAD-bd_sf"/>
</dbReference>
<evidence type="ECO:0000313" key="5">
    <source>
        <dbReference type="EMBL" id="CAF1065614.1"/>
    </source>
</evidence>
<dbReference type="SUPFAM" id="SSF101898">
    <property type="entry name" value="NHL repeat"/>
    <property type="match status" value="1"/>
</dbReference>
<gene>
    <name evidence="5" type="ORF">IZO911_LOCUS21125</name>
    <name evidence="6" type="ORF">KXQ929_LOCUS24331</name>
</gene>
<evidence type="ECO:0000256" key="1">
    <source>
        <dbReference type="ARBA" id="ARBA00022737"/>
    </source>
</evidence>
<evidence type="ECO:0000313" key="7">
    <source>
        <dbReference type="Proteomes" id="UP000663868"/>
    </source>
</evidence>
<dbReference type="GO" id="GO:0008270">
    <property type="term" value="F:zinc ion binding"/>
    <property type="evidence" value="ECO:0007669"/>
    <property type="project" value="UniProtKB-KW"/>
</dbReference>
<dbReference type="InterPro" id="IPR001258">
    <property type="entry name" value="NHL_repeat"/>
</dbReference>
<proteinExistence type="predicted"/>
<evidence type="ECO:0000313" key="6">
    <source>
        <dbReference type="EMBL" id="CAF3928655.1"/>
    </source>
</evidence>
<keyword evidence="4" id="KW-0472">Membrane</keyword>
<evidence type="ECO:0000256" key="3">
    <source>
        <dbReference type="SAM" id="MobiDB-lite"/>
    </source>
</evidence>
<name>A0A819J8K6_9BILA</name>
<dbReference type="AlphaFoldDB" id="A0A819J8K6"/>
<sequence>MSRNQIGSEPVTSDSQPTSTNRSTLLSKCLKKKKFLRIIIGIIIVILVITVPTVIIKTNKIKPSTVVTETTTVDNPTTQVQSKPKYNKWKQHGITVAGGNKFGSQLNQLNSPHGIYIDHNKAILVADTNNHRIVEWKYNAKEGQIISGGNGQGNSLDQLNTPIDVTVDKEKNAIIICDHGNERVMRLFRQSQAYPQILISNIACGGVAIDKDGCLYVSDYEKSEVRRWKEGDTDGTLVAGGNGKGDRRNRFQGPRKIFVDEEYSIYVVDSENHRIMKWKKDAKIGISVAGGNEAGNKLNELNSPYGLIIDNWDQIFIVDTKNNRVMRWHEEDAKGSIVVGGNRFPGEESDELYVPIGVTFDVEGNLYVADSFNDRIQKYEPCTGRAYDRDYNENSPGAYNTTPITAQGSMRFYEVQSVMKQLAIPYTEYHYKTTIINARGKSYTSINEMCSLSYINLICTNNSNGLDPRDQLWEKLLEEYHKAPLNLYNFGNFYAFCRFVIGDEACDFLKDTYRFRSWFKNINAYAFMEYYDHDSKLYGPIYYPNQGMSQFPKRMMYNATTFYDARLYLNEEILSIDDIPNQNCYPFAIETTRYSIRAQQIIAAIDPLGWQSITGSIANDIKSNEHFQSILPIKTVTIQCYWPHRWWEESKIYGSDVDRIWTRQNCITIAEIFSQRPEQRFQNAIRIVYDDGQCVEMWSALIARSSQEDLINEILRGLQSIFTDVSIQRPTKIFTKIWQGDWHFQTANSHITNRQILSWALNPLPRFNRNQLSLVGEAFYLNRAIWTEAAVKSSLISLTSQFNFKFNCFENDSTTSGGRFCPSDFI</sequence>
<dbReference type="Gene3D" id="3.50.50.60">
    <property type="entry name" value="FAD/NAD(P)-binding domain"/>
    <property type="match status" value="1"/>
</dbReference>
<dbReference type="Gene3D" id="2.120.10.30">
    <property type="entry name" value="TolB, C-terminal domain"/>
    <property type="match status" value="2"/>
</dbReference>
<dbReference type="InterPro" id="IPR011042">
    <property type="entry name" value="6-blade_b-propeller_TolB-like"/>
</dbReference>
<reference evidence="6" key="1">
    <citation type="submission" date="2021-02" db="EMBL/GenBank/DDBJ databases">
        <authorList>
            <person name="Nowell W R."/>
        </authorList>
    </citation>
    <scope>NUCLEOTIDE SEQUENCE</scope>
</reference>
<keyword evidence="4" id="KW-0812">Transmembrane</keyword>
<feature type="repeat" description="NHL" evidence="2">
    <location>
        <begin position="101"/>
        <end position="141"/>
    </location>
</feature>
<dbReference type="PANTHER" id="PTHR24104">
    <property type="entry name" value="E3 UBIQUITIN-PROTEIN LIGASE NHLRC1-RELATED"/>
    <property type="match status" value="1"/>
</dbReference>
<dbReference type="EMBL" id="CAJOBB010002010">
    <property type="protein sequence ID" value="CAF3928655.1"/>
    <property type="molecule type" value="Genomic_DNA"/>
</dbReference>
<evidence type="ECO:0000256" key="4">
    <source>
        <dbReference type="SAM" id="Phobius"/>
    </source>
</evidence>
<organism evidence="6 7">
    <name type="scientific">Adineta steineri</name>
    <dbReference type="NCBI Taxonomy" id="433720"/>
    <lineage>
        <taxon>Eukaryota</taxon>
        <taxon>Metazoa</taxon>
        <taxon>Spiralia</taxon>
        <taxon>Gnathifera</taxon>
        <taxon>Rotifera</taxon>
        <taxon>Eurotatoria</taxon>
        <taxon>Bdelloidea</taxon>
        <taxon>Adinetida</taxon>
        <taxon>Adinetidae</taxon>
        <taxon>Adineta</taxon>
    </lineage>
</organism>
<dbReference type="Proteomes" id="UP000663860">
    <property type="component" value="Unassembled WGS sequence"/>
</dbReference>